<feature type="compositionally biased region" description="Basic and acidic residues" evidence="2">
    <location>
        <begin position="637"/>
        <end position="656"/>
    </location>
</feature>
<feature type="compositionally biased region" description="Polar residues" evidence="2">
    <location>
        <begin position="444"/>
        <end position="467"/>
    </location>
</feature>
<dbReference type="Gene3D" id="3.30.70.330">
    <property type="match status" value="1"/>
</dbReference>
<dbReference type="AlphaFoldDB" id="A0A0W0EVR5"/>
<dbReference type="GO" id="GO:0003723">
    <property type="term" value="F:RNA binding"/>
    <property type="evidence" value="ECO:0007669"/>
    <property type="project" value="UniProtKB-UniRule"/>
</dbReference>
<dbReference type="InterPro" id="IPR052743">
    <property type="entry name" value="Glutaminase_GtaA"/>
</dbReference>
<dbReference type="EMBL" id="LATX01002502">
    <property type="protein sequence ID" value="KTB28150.1"/>
    <property type="molecule type" value="Genomic_DNA"/>
</dbReference>
<dbReference type="InterPro" id="IPR035979">
    <property type="entry name" value="RBD_domain_sf"/>
</dbReference>
<feature type="compositionally biased region" description="Basic and acidic residues" evidence="2">
    <location>
        <begin position="516"/>
        <end position="528"/>
    </location>
</feature>
<evidence type="ECO:0000259" key="3">
    <source>
        <dbReference type="PROSITE" id="PS50102"/>
    </source>
</evidence>
<dbReference type="PANTHER" id="PTHR31987">
    <property type="entry name" value="GLUTAMINASE A-RELATED"/>
    <property type="match status" value="1"/>
</dbReference>
<evidence type="ECO:0000313" key="5">
    <source>
        <dbReference type="Proteomes" id="UP000054988"/>
    </source>
</evidence>
<organism evidence="4 5">
    <name type="scientific">Moniliophthora roreri</name>
    <name type="common">Frosty pod rot fungus</name>
    <name type="synonym">Monilia roreri</name>
    <dbReference type="NCBI Taxonomy" id="221103"/>
    <lineage>
        <taxon>Eukaryota</taxon>
        <taxon>Fungi</taxon>
        <taxon>Dikarya</taxon>
        <taxon>Basidiomycota</taxon>
        <taxon>Agaricomycotina</taxon>
        <taxon>Agaricomycetes</taxon>
        <taxon>Agaricomycetidae</taxon>
        <taxon>Agaricales</taxon>
        <taxon>Marasmiineae</taxon>
        <taxon>Marasmiaceae</taxon>
        <taxon>Moniliophthora</taxon>
    </lineage>
</organism>
<dbReference type="Pfam" id="PF10360">
    <property type="entry name" value="DUF2433"/>
    <property type="match status" value="1"/>
</dbReference>
<feature type="region of interest" description="Disordered" evidence="2">
    <location>
        <begin position="378"/>
        <end position="569"/>
    </location>
</feature>
<feature type="compositionally biased region" description="Basic and acidic residues" evidence="2">
    <location>
        <begin position="494"/>
        <end position="508"/>
    </location>
</feature>
<reference evidence="4 5" key="1">
    <citation type="submission" date="2015-12" db="EMBL/GenBank/DDBJ databases">
        <title>Draft genome sequence of Moniliophthora roreri, the causal agent of frosty pod rot of cacao.</title>
        <authorList>
            <person name="Aime M.C."/>
            <person name="Diaz-Valderrama J.R."/>
            <person name="Kijpornyongpan T."/>
            <person name="Phillips-Mora W."/>
        </authorList>
    </citation>
    <scope>NUCLEOTIDE SEQUENCE [LARGE SCALE GENOMIC DNA]</scope>
    <source>
        <strain evidence="4 5">MCA 2952</strain>
    </source>
</reference>
<dbReference type="SMART" id="SM00360">
    <property type="entry name" value="RRM"/>
    <property type="match status" value="1"/>
</dbReference>
<evidence type="ECO:0000256" key="2">
    <source>
        <dbReference type="SAM" id="MobiDB-lite"/>
    </source>
</evidence>
<dbReference type="InterPro" id="IPR029052">
    <property type="entry name" value="Metallo-depent_PP-like"/>
</dbReference>
<comment type="caution">
    <text evidence="4">The sequence shown here is derived from an EMBL/GenBank/DDBJ whole genome shotgun (WGS) entry which is preliminary data.</text>
</comment>
<feature type="compositionally biased region" description="Gly residues" evidence="2">
    <location>
        <begin position="692"/>
        <end position="707"/>
    </location>
</feature>
<dbReference type="SUPFAM" id="SSF56300">
    <property type="entry name" value="Metallo-dependent phosphatases"/>
    <property type="match status" value="1"/>
</dbReference>
<protein>
    <submittedName>
        <fullName evidence="4">Putative Ser/Thr protein phosphatase</fullName>
    </submittedName>
</protein>
<gene>
    <name evidence="4" type="ORF">WG66_19290</name>
</gene>
<dbReference type="SUPFAM" id="SSF54928">
    <property type="entry name" value="RNA-binding domain, RBD"/>
    <property type="match status" value="1"/>
</dbReference>
<evidence type="ECO:0000313" key="4">
    <source>
        <dbReference type="EMBL" id="KTB28150.1"/>
    </source>
</evidence>
<dbReference type="PANTHER" id="PTHR31987:SF11">
    <property type="entry name" value="DUF2433 DOMAIN-CONTAINING PROTEIN"/>
    <property type="match status" value="1"/>
</dbReference>
<dbReference type="InterPro" id="IPR018829">
    <property type="entry name" value="DUF2433"/>
</dbReference>
<feature type="region of interest" description="Disordered" evidence="2">
    <location>
        <begin position="614"/>
        <end position="719"/>
    </location>
</feature>
<name>A0A0W0EVR5_MONRR</name>
<proteinExistence type="predicted"/>
<keyword evidence="1" id="KW-0694">RNA-binding</keyword>
<feature type="compositionally biased region" description="Polar residues" evidence="2">
    <location>
        <begin position="530"/>
        <end position="544"/>
    </location>
</feature>
<dbReference type="InterPro" id="IPR012677">
    <property type="entry name" value="Nucleotide-bd_a/b_plait_sf"/>
</dbReference>
<feature type="compositionally biased region" description="Low complexity" evidence="2">
    <location>
        <begin position="378"/>
        <end position="432"/>
    </location>
</feature>
<sequence length="719" mass="76894">MATTVLDSEHGRILCIADIRGNLSSLNDLARDANAAAIIHTGDFGFFESSSLDRINDRTLRHLAMYSPLIPPNQRTHLLQQENAPQHIRQSISISLLSEFPLLLSNQIKLDFPVYTVWGACEDVQILEKFRMGTYSIPNLFILDEAQTGTHLLHIAGLKLRLFGLGGALVPHKMFDNGDASATIAGGQGTMWTTALQIGQLVDTAQRAFDPSETRLLVSHASPGREGIIAQLALVLKADLTISAGLHFRYASSYNEFSVSSDYEGFRHKLTTGKEQFDKVWESVKSQVDAVIDEHQRILLDKALYVVERVPPSLGSTVTTAQGAQIQAQDEPAWKNTWNWNLCDAAYGCLVLDVKEGRVSAELKSQGFNYAYRRTASTPAPAAPTSMTPEEKAATPVPAATEKAPTPAPASAPATEKAPAPAPAQSPRAIPPHLAGVKGGSGRGSPSNASGRGTPTTAAVTNPSGRGTPSVAAPDTSAPNTPTSVQSPSTATAAEKDKDKEKEKAERKREKKKEKREKEKEREKEKAATGESTPSQGHKPQLSTDEVKSPKSPRPKGKERNPWTIFIRSSVSTTEEDLREFFGDAKGGITKISFPQTTNAGRAQKLAYVEFSNEESMQTGLSSHAEKLNDAVPEVKQATDKETRDREREKEKEKEGGFTPNPAFNSGSVRGRGRGRGGGGGFAQRGLAMAGLTGGGRGRGGSAGGSASGSDVQGAAPSA</sequence>
<accession>A0A0W0EVR5</accession>
<dbReference type="eggNOG" id="ENOG502QSJS">
    <property type="taxonomic scope" value="Eukaryota"/>
</dbReference>
<dbReference type="Proteomes" id="UP000054988">
    <property type="component" value="Unassembled WGS sequence"/>
</dbReference>
<feature type="compositionally biased region" description="Polar residues" evidence="2">
    <location>
        <begin position="477"/>
        <end position="492"/>
    </location>
</feature>
<dbReference type="PROSITE" id="PS50102">
    <property type="entry name" value="RRM"/>
    <property type="match status" value="1"/>
</dbReference>
<evidence type="ECO:0000256" key="1">
    <source>
        <dbReference type="PROSITE-ProRule" id="PRU00176"/>
    </source>
</evidence>
<dbReference type="InterPro" id="IPR000504">
    <property type="entry name" value="RRM_dom"/>
</dbReference>
<feature type="domain" description="RRM" evidence="3">
    <location>
        <begin position="563"/>
        <end position="640"/>
    </location>
</feature>
<dbReference type="Pfam" id="PF00076">
    <property type="entry name" value="RRM_1"/>
    <property type="match status" value="1"/>
</dbReference>